<dbReference type="PROSITE" id="PS50022">
    <property type="entry name" value="FA58C_3"/>
    <property type="match status" value="1"/>
</dbReference>
<dbReference type="RefSeq" id="WP_322473807.1">
    <property type="nucleotide sequence ID" value="NZ_JBHRZG010000002.1"/>
</dbReference>
<protein>
    <submittedName>
        <fullName evidence="7">Discoidin domain-containing protein</fullName>
    </submittedName>
</protein>
<dbReference type="PROSITE" id="PS50915">
    <property type="entry name" value="CRYSTALLIN_BETA_GAMMA"/>
    <property type="match status" value="1"/>
</dbReference>
<feature type="region of interest" description="Disordered" evidence="3">
    <location>
        <begin position="806"/>
        <end position="827"/>
    </location>
</feature>
<feature type="signal peptide" evidence="4">
    <location>
        <begin position="1"/>
        <end position="29"/>
    </location>
</feature>
<evidence type="ECO:0000256" key="3">
    <source>
        <dbReference type="SAM" id="MobiDB-lite"/>
    </source>
</evidence>
<dbReference type="Gene3D" id="2.60.20.10">
    <property type="entry name" value="Crystallins"/>
    <property type="match status" value="1"/>
</dbReference>
<dbReference type="InterPro" id="IPR008979">
    <property type="entry name" value="Galactose-bd-like_sf"/>
</dbReference>
<evidence type="ECO:0000259" key="6">
    <source>
        <dbReference type="PROSITE" id="PS50915"/>
    </source>
</evidence>
<comment type="similarity">
    <text evidence="1">Belongs to the beta/gamma-crystallin family.</text>
</comment>
<evidence type="ECO:0000256" key="2">
    <source>
        <dbReference type="ARBA" id="ARBA00022737"/>
    </source>
</evidence>
<dbReference type="CDD" id="cd23669">
    <property type="entry name" value="GH55_SacteLam55A-like"/>
    <property type="match status" value="1"/>
</dbReference>
<feature type="domain" description="F5/8 type C" evidence="5">
    <location>
        <begin position="35"/>
        <end position="175"/>
    </location>
</feature>
<feature type="chain" id="PRO_5045219735" evidence="4">
    <location>
        <begin position="30"/>
        <end position="827"/>
    </location>
</feature>
<dbReference type="Pfam" id="PF22633">
    <property type="entry name" value="F5_F8_type_C_2"/>
    <property type="match status" value="1"/>
</dbReference>
<reference evidence="8" key="1">
    <citation type="journal article" date="2019" name="Int. J. Syst. Evol. Microbiol.">
        <title>The Global Catalogue of Microorganisms (GCM) 10K type strain sequencing project: providing services to taxonomists for standard genome sequencing and annotation.</title>
        <authorList>
            <consortium name="The Broad Institute Genomics Platform"/>
            <consortium name="The Broad Institute Genome Sequencing Center for Infectious Disease"/>
            <person name="Wu L."/>
            <person name="Ma J."/>
        </authorList>
    </citation>
    <scope>NUCLEOTIDE SEQUENCE [LARGE SCALE GENOMIC DNA]</scope>
    <source>
        <strain evidence="8">CCTCC AB 2017081</strain>
    </source>
</reference>
<dbReference type="InterPro" id="IPR001064">
    <property type="entry name" value="Beta/gamma_crystallin"/>
</dbReference>
<dbReference type="InterPro" id="IPR012334">
    <property type="entry name" value="Pectin_lyas_fold"/>
</dbReference>
<evidence type="ECO:0000313" key="8">
    <source>
        <dbReference type="Proteomes" id="UP001595803"/>
    </source>
</evidence>
<keyword evidence="8" id="KW-1185">Reference proteome</keyword>
<dbReference type="Pfam" id="PF03995">
    <property type="entry name" value="Inhibitor_I36"/>
    <property type="match status" value="1"/>
</dbReference>
<dbReference type="Proteomes" id="UP001595803">
    <property type="component" value="Unassembled WGS sequence"/>
</dbReference>
<keyword evidence="2" id="KW-0677">Repeat</keyword>
<evidence type="ECO:0000259" key="5">
    <source>
        <dbReference type="PROSITE" id="PS50022"/>
    </source>
</evidence>
<dbReference type="InterPro" id="IPR011024">
    <property type="entry name" value="G_crystallin-like"/>
</dbReference>
<keyword evidence="4" id="KW-0732">Signal</keyword>
<dbReference type="EMBL" id="JBHRZG010000002">
    <property type="protein sequence ID" value="MFC3831724.1"/>
    <property type="molecule type" value="Genomic_DNA"/>
</dbReference>
<sequence>MNTPLSSSLARATLVASLGLLLGGCSEQAAPTTAAASPTLGALATCATPNLALNRASMSSSNETNANLSGAAFDGNTTTRWSSAFSDPQWVYVDLGSVQTLCQVTLQWEAASARAFKLQVSNDASTWTDVYSTTTGAGGTQTIPVTGSGRYVRMYGTARNTTYGYSLYELQVNGPATTTPTGPVCFYADPNYLGESFCASTDSSWVGSTWNDRISSVRVQPGYQVQLFNDITYGGTSKTLTANAASLPDFDNLASSFRVSQVVSLPTSDTPNFGPNVKIYDPSVPAATIQADIDAAFNAGKLNASAQFGSQRYTFLFKPGNYGRVWANIGFYTHIAGLGLNPDDVTINGAVNVDSGWNAGDETNATQNFWRSAENLAVVPEGGTNRWAVSQAAPMRRVHIRGALTLAPSNQGNPTGYASGGYLADARVDGAVSSGSQQQWYTRDSSIGSWNGGVWNMVFSGVSGAPAQAFPNPPHTTLATTPVSREKPYLYIDSAGKYRVFVPNLRTNASGATWPNTPGSSIPLNQFYVAKPTDSAATLNQALAQGLNLFFTPGVYRINQTLNVTRANTVLYGLGFPTLIPEGGVNAIQTADVDGVKISGLLFDAGTTNSAALLTIGTAGSHVSHAANPTSVQDVFFRIGGAVAGKATTSLIVNSDHTLIDHIWAWRADHGTSPTGWTINTADTGLIVNGHNVLATGLFVEHYQKYEVIWNGQGGKTIFFQNEKPYDVPDNATWRSGANGYAAYKVADSVTTHEGWGMGVYSFFNVNPSVHVDRGFEVPNVAGVKFHDLLTVSLGNTGTIDHVINTTGPVAPQPGTNTSPSNVVSYP</sequence>
<evidence type="ECO:0000313" key="7">
    <source>
        <dbReference type="EMBL" id="MFC3831724.1"/>
    </source>
</evidence>
<proteinExistence type="inferred from homology"/>
<dbReference type="SUPFAM" id="SSF49785">
    <property type="entry name" value="Galactose-binding domain-like"/>
    <property type="match status" value="1"/>
</dbReference>
<dbReference type="InterPro" id="IPR000421">
    <property type="entry name" value="FA58C"/>
</dbReference>
<gene>
    <name evidence="7" type="ORF">ACFOSB_02465</name>
</gene>
<dbReference type="Gene3D" id="2.160.20.10">
    <property type="entry name" value="Single-stranded right-handed beta-helix, Pectin lyase-like"/>
    <property type="match status" value="1"/>
</dbReference>
<comment type="caution">
    <text evidence="7">The sequence shown here is derived from an EMBL/GenBank/DDBJ whole genome shotgun (WGS) entry which is preliminary data.</text>
</comment>
<dbReference type="SUPFAM" id="SSF49695">
    <property type="entry name" value="gamma-Crystallin-like"/>
    <property type="match status" value="1"/>
</dbReference>
<name>A0ABV7Z3V9_9DEIO</name>
<dbReference type="Gene3D" id="2.60.120.260">
    <property type="entry name" value="Galactose-binding domain-like"/>
    <property type="match status" value="1"/>
</dbReference>
<feature type="domain" description="Beta/gamma crystallin 'Greek key'" evidence="6">
    <location>
        <begin position="182"/>
        <end position="221"/>
    </location>
</feature>
<dbReference type="SUPFAM" id="SSF51126">
    <property type="entry name" value="Pectin lyase-like"/>
    <property type="match status" value="1"/>
</dbReference>
<dbReference type="InterPro" id="IPR059186">
    <property type="entry name" value="SACTE_4363"/>
</dbReference>
<accession>A0ABV7Z3V9</accession>
<evidence type="ECO:0000256" key="4">
    <source>
        <dbReference type="SAM" id="SignalP"/>
    </source>
</evidence>
<organism evidence="7 8">
    <name type="scientific">Deinococcus rufus</name>
    <dbReference type="NCBI Taxonomy" id="2136097"/>
    <lineage>
        <taxon>Bacteria</taxon>
        <taxon>Thermotogati</taxon>
        <taxon>Deinococcota</taxon>
        <taxon>Deinococci</taxon>
        <taxon>Deinococcales</taxon>
        <taxon>Deinococcaceae</taxon>
        <taxon>Deinococcus</taxon>
    </lineage>
</organism>
<dbReference type="InterPro" id="IPR011050">
    <property type="entry name" value="Pectin_lyase_fold/virulence"/>
</dbReference>
<evidence type="ECO:0000256" key="1">
    <source>
        <dbReference type="ARBA" id="ARBA00009646"/>
    </source>
</evidence>